<evidence type="ECO:0000313" key="9">
    <source>
        <dbReference type="EMBL" id="PQJ11170.1"/>
    </source>
</evidence>
<dbReference type="EMBL" id="PPSL01000003">
    <property type="protein sequence ID" value="PQJ11170.1"/>
    <property type="molecule type" value="Genomic_DNA"/>
</dbReference>
<dbReference type="CDD" id="cd05403">
    <property type="entry name" value="NT_KNTase_like"/>
    <property type="match status" value="1"/>
</dbReference>
<dbReference type="GO" id="GO:0016779">
    <property type="term" value="F:nucleotidyltransferase activity"/>
    <property type="evidence" value="ECO:0007669"/>
    <property type="project" value="UniProtKB-KW"/>
</dbReference>
<dbReference type="OrthoDB" id="798692at2"/>
<dbReference type="GO" id="GO:0046872">
    <property type="term" value="F:metal ion binding"/>
    <property type="evidence" value="ECO:0007669"/>
    <property type="project" value="UniProtKB-KW"/>
</dbReference>
<comment type="cofactor">
    <cofactor evidence="1">
        <name>Mg(2+)</name>
        <dbReference type="ChEBI" id="CHEBI:18420"/>
    </cofactor>
</comment>
<protein>
    <submittedName>
        <fullName evidence="9">Nucleotidyltransferase</fullName>
    </submittedName>
</protein>
<reference evidence="9 10" key="1">
    <citation type="submission" date="2018-01" db="EMBL/GenBank/DDBJ databases">
        <title>A novel member of the phylum Bacteroidetes isolated from glacier ice.</title>
        <authorList>
            <person name="Liu Q."/>
            <person name="Xin Y.-H."/>
        </authorList>
    </citation>
    <scope>NUCLEOTIDE SEQUENCE [LARGE SCALE GENOMIC DNA]</scope>
    <source>
        <strain evidence="9 10">RB1R16</strain>
    </source>
</reference>
<evidence type="ECO:0000256" key="6">
    <source>
        <dbReference type="ARBA" id="ARBA00022840"/>
    </source>
</evidence>
<keyword evidence="10" id="KW-1185">Reference proteome</keyword>
<dbReference type="InterPro" id="IPR041633">
    <property type="entry name" value="Polbeta"/>
</dbReference>
<evidence type="ECO:0000256" key="1">
    <source>
        <dbReference type="ARBA" id="ARBA00001946"/>
    </source>
</evidence>
<gene>
    <name evidence="9" type="ORF">CJD36_010675</name>
</gene>
<organism evidence="9 10">
    <name type="scientific">Flavipsychrobacter stenotrophus</name>
    <dbReference type="NCBI Taxonomy" id="2077091"/>
    <lineage>
        <taxon>Bacteria</taxon>
        <taxon>Pseudomonadati</taxon>
        <taxon>Bacteroidota</taxon>
        <taxon>Chitinophagia</taxon>
        <taxon>Chitinophagales</taxon>
        <taxon>Chitinophagaceae</taxon>
        <taxon>Flavipsychrobacter</taxon>
    </lineage>
</organism>
<dbReference type="Proteomes" id="UP000239872">
    <property type="component" value="Unassembled WGS sequence"/>
</dbReference>
<dbReference type="AlphaFoldDB" id="A0A2S7SW63"/>
<evidence type="ECO:0000256" key="3">
    <source>
        <dbReference type="ARBA" id="ARBA00022695"/>
    </source>
</evidence>
<evidence type="ECO:0000256" key="2">
    <source>
        <dbReference type="ARBA" id="ARBA00022679"/>
    </source>
</evidence>
<evidence type="ECO:0000256" key="4">
    <source>
        <dbReference type="ARBA" id="ARBA00022723"/>
    </source>
</evidence>
<sequence length="97" mass="11402">MLTTENIKQVITGYFAQKPVKKVWLFGSYARGEADDESDVDVLIEIDYKSLVGLEYFGWKEELSDRLHKKVDIVSAGWENKHIKPFIDKDKYIIYER</sequence>
<dbReference type="Pfam" id="PF18765">
    <property type="entry name" value="Polbeta"/>
    <property type="match status" value="1"/>
</dbReference>
<dbReference type="Gene3D" id="3.30.460.10">
    <property type="entry name" value="Beta Polymerase, domain 2"/>
    <property type="match status" value="1"/>
</dbReference>
<name>A0A2S7SW63_9BACT</name>
<comment type="caution">
    <text evidence="9">The sequence shown here is derived from an EMBL/GenBank/DDBJ whole genome shotgun (WGS) entry which is preliminary data.</text>
</comment>
<accession>A0A2S7SW63</accession>
<dbReference type="InterPro" id="IPR043519">
    <property type="entry name" value="NT_sf"/>
</dbReference>
<proteinExistence type="predicted"/>
<keyword evidence="7" id="KW-0460">Magnesium</keyword>
<keyword evidence="4" id="KW-0479">Metal-binding</keyword>
<keyword evidence="6" id="KW-0067">ATP-binding</keyword>
<evidence type="ECO:0000256" key="5">
    <source>
        <dbReference type="ARBA" id="ARBA00022741"/>
    </source>
</evidence>
<feature type="domain" description="Polymerase beta nucleotidyltransferase" evidence="8">
    <location>
        <begin position="11"/>
        <end position="97"/>
    </location>
</feature>
<dbReference type="PANTHER" id="PTHR33571">
    <property type="entry name" value="SSL8005 PROTEIN"/>
    <property type="match status" value="1"/>
</dbReference>
<evidence type="ECO:0000256" key="7">
    <source>
        <dbReference type="ARBA" id="ARBA00022842"/>
    </source>
</evidence>
<evidence type="ECO:0000259" key="8">
    <source>
        <dbReference type="Pfam" id="PF18765"/>
    </source>
</evidence>
<keyword evidence="2 9" id="KW-0808">Transferase</keyword>
<dbReference type="GO" id="GO:0005524">
    <property type="term" value="F:ATP binding"/>
    <property type="evidence" value="ECO:0007669"/>
    <property type="project" value="UniProtKB-KW"/>
</dbReference>
<dbReference type="SUPFAM" id="SSF81301">
    <property type="entry name" value="Nucleotidyltransferase"/>
    <property type="match status" value="1"/>
</dbReference>
<evidence type="ECO:0000313" key="10">
    <source>
        <dbReference type="Proteomes" id="UP000239872"/>
    </source>
</evidence>
<dbReference type="InterPro" id="IPR052038">
    <property type="entry name" value="Type-VII_TA_antitoxin"/>
</dbReference>
<keyword evidence="5" id="KW-0547">Nucleotide-binding</keyword>
<dbReference type="PANTHER" id="PTHR33571:SF14">
    <property type="entry name" value="PROTEIN ADENYLYLTRANSFERASE MJ0435-RELATED"/>
    <property type="match status" value="1"/>
</dbReference>
<keyword evidence="3" id="KW-0548">Nucleotidyltransferase</keyword>